<gene>
    <name evidence="11" type="ORF">HNP33_004009</name>
</gene>
<dbReference type="PANTHER" id="PTHR35011:SF2">
    <property type="entry name" value="2,3-DIKETO-L-GULONATE TRAP TRANSPORTER SMALL PERMEASE PROTEIN YIAM"/>
    <property type="match status" value="1"/>
</dbReference>
<feature type="transmembrane region" description="Helical" evidence="9">
    <location>
        <begin position="34"/>
        <end position="55"/>
    </location>
</feature>
<evidence type="ECO:0000256" key="5">
    <source>
        <dbReference type="ARBA" id="ARBA00022692"/>
    </source>
</evidence>
<dbReference type="Pfam" id="PF04290">
    <property type="entry name" value="DctQ"/>
    <property type="match status" value="1"/>
</dbReference>
<organism evidence="11 12">
    <name type="scientific">Comamonas odontotermitis</name>
    <dbReference type="NCBI Taxonomy" id="379895"/>
    <lineage>
        <taxon>Bacteria</taxon>
        <taxon>Pseudomonadati</taxon>
        <taxon>Pseudomonadota</taxon>
        <taxon>Betaproteobacteria</taxon>
        <taxon>Burkholderiales</taxon>
        <taxon>Comamonadaceae</taxon>
        <taxon>Comamonas</taxon>
    </lineage>
</organism>
<protein>
    <recommendedName>
        <fullName evidence="9">TRAP transporter small permease protein</fullName>
    </recommendedName>
</protein>
<dbReference type="Proteomes" id="UP000562492">
    <property type="component" value="Unassembled WGS sequence"/>
</dbReference>
<accession>A0ABR6RL22</accession>
<keyword evidence="12" id="KW-1185">Reference proteome</keyword>
<dbReference type="EMBL" id="JACHKZ010000042">
    <property type="protein sequence ID" value="MBB6579885.1"/>
    <property type="molecule type" value="Genomic_DNA"/>
</dbReference>
<evidence type="ECO:0000313" key="11">
    <source>
        <dbReference type="EMBL" id="MBB6579885.1"/>
    </source>
</evidence>
<comment type="subcellular location">
    <subcellularLocation>
        <location evidence="1 9">Cell inner membrane</location>
        <topology evidence="1 9">Multi-pass membrane protein</topology>
    </subcellularLocation>
</comment>
<feature type="transmembrane region" description="Helical" evidence="9">
    <location>
        <begin position="165"/>
        <end position="187"/>
    </location>
</feature>
<sequence length="211" mass="22922">MPSQEHTGNEALAGPLWARSLQGASAAILGLERWALTGLMGLIAALILLNVATRYSGMPIYWVDEAAVYLVVWLCFIGASAMTRLRLDFAVTLLTDAVGERAARWLKMAATLCVLLFGLAMIAMCWVWLDPVGIASFGFDAKAYAAESFNFLYTERTQTLNWPTWVVQIVVALFAVSFTVHAAANLAEDMGVVPRATIQGFDLGNAEETVN</sequence>
<evidence type="ECO:0000256" key="2">
    <source>
        <dbReference type="ARBA" id="ARBA00022448"/>
    </source>
</evidence>
<keyword evidence="7 9" id="KW-0472">Membrane</keyword>
<keyword evidence="3" id="KW-1003">Cell membrane</keyword>
<comment type="caution">
    <text evidence="11">The sequence shown here is derived from an EMBL/GenBank/DDBJ whole genome shotgun (WGS) entry which is preliminary data.</text>
</comment>
<evidence type="ECO:0000259" key="10">
    <source>
        <dbReference type="Pfam" id="PF04290"/>
    </source>
</evidence>
<evidence type="ECO:0000256" key="6">
    <source>
        <dbReference type="ARBA" id="ARBA00022989"/>
    </source>
</evidence>
<evidence type="ECO:0000256" key="9">
    <source>
        <dbReference type="RuleBase" id="RU369079"/>
    </source>
</evidence>
<dbReference type="RefSeq" id="WP_184711567.1">
    <property type="nucleotide sequence ID" value="NZ_JACHKZ010000042.1"/>
</dbReference>
<proteinExistence type="inferred from homology"/>
<evidence type="ECO:0000256" key="1">
    <source>
        <dbReference type="ARBA" id="ARBA00004429"/>
    </source>
</evidence>
<keyword evidence="6 9" id="KW-1133">Transmembrane helix</keyword>
<keyword evidence="4 9" id="KW-0997">Cell inner membrane</keyword>
<evidence type="ECO:0000256" key="8">
    <source>
        <dbReference type="ARBA" id="ARBA00038436"/>
    </source>
</evidence>
<evidence type="ECO:0000256" key="4">
    <source>
        <dbReference type="ARBA" id="ARBA00022519"/>
    </source>
</evidence>
<evidence type="ECO:0000256" key="3">
    <source>
        <dbReference type="ARBA" id="ARBA00022475"/>
    </source>
</evidence>
<feature type="domain" description="Tripartite ATP-independent periplasmic transporters DctQ component" evidence="10">
    <location>
        <begin position="43"/>
        <end position="189"/>
    </location>
</feature>
<keyword evidence="2 9" id="KW-0813">Transport</keyword>
<comment type="function">
    <text evidence="9">Part of the tripartite ATP-independent periplasmic (TRAP) transport system.</text>
</comment>
<comment type="subunit">
    <text evidence="9">The complex comprises the extracytoplasmic solute receptor protein and the two transmembrane proteins.</text>
</comment>
<evidence type="ECO:0000256" key="7">
    <source>
        <dbReference type="ARBA" id="ARBA00023136"/>
    </source>
</evidence>
<reference evidence="11 12" key="1">
    <citation type="submission" date="2020-08" db="EMBL/GenBank/DDBJ databases">
        <title>Functional genomics of gut bacteria from endangered species of beetles.</title>
        <authorList>
            <person name="Carlos-Shanley C."/>
        </authorList>
    </citation>
    <scope>NUCLEOTIDE SEQUENCE [LARGE SCALE GENOMIC DNA]</scope>
    <source>
        <strain evidence="11 12">S00124</strain>
    </source>
</reference>
<evidence type="ECO:0000313" key="12">
    <source>
        <dbReference type="Proteomes" id="UP000562492"/>
    </source>
</evidence>
<feature type="transmembrane region" description="Helical" evidence="9">
    <location>
        <begin position="108"/>
        <end position="129"/>
    </location>
</feature>
<keyword evidence="5 9" id="KW-0812">Transmembrane</keyword>
<feature type="transmembrane region" description="Helical" evidence="9">
    <location>
        <begin position="67"/>
        <end position="87"/>
    </location>
</feature>
<comment type="similarity">
    <text evidence="8 9">Belongs to the TRAP transporter small permease family.</text>
</comment>
<dbReference type="InterPro" id="IPR055348">
    <property type="entry name" value="DctQ"/>
</dbReference>
<name>A0ABR6RL22_9BURK</name>
<dbReference type="PANTHER" id="PTHR35011">
    <property type="entry name" value="2,3-DIKETO-L-GULONATE TRAP TRANSPORTER SMALL PERMEASE PROTEIN YIAM"/>
    <property type="match status" value="1"/>
</dbReference>
<dbReference type="InterPro" id="IPR007387">
    <property type="entry name" value="TRAP_DctQ"/>
</dbReference>